<proteinExistence type="predicted"/>
<gene>
    <name evidence="3" type="ORF">PPENT_87.1.T1580054</name>
</gene>
<evidence type="ECO:0000313" key="3">
    <source>
        <dbReference type="EMBL" id="CAD8210197.1"/>
    </source>
</evidence>
<sequence length="1334" mass="156977">MTKVQFLLTQMIILAYSCSYLNNNTIFLTGTLQEVINVPLSSIFHHDDYERITLKQPNKYLTIETPISKYSETPNNAISNSKTISQKLQKSTLSRDPLNHITILVVVNGIYYIESNIGYYQNLPVITSINQCRTKTQSICYDVLLIDKLTIAECEDEQKNSYLIIINSTKTSYLDIDKPISDFRKIDQIDNYMFRGTANKIYIYIEEENNLKYLNTLDENTLKELLKKDSFKLLIKDFQIHTNGQLSIMNAYGEIIIVQYQNNSWNLIKIIETKLNDVQGYDYNIYTNTYGIISKNKILYQNRDQEQQIADIQNQDVLYKIYITKKNILLFYNNTITLLNQKLEKIYNLKFDDEEIFINTNPNAEGFIFISKTRVAAYAINDNYSLQLSLISTISDNYQKATLIQESYPKNCEIIVFYKTEDYGYSKILQSQYSQGLIAGGINTDSNEINIRPIFQGSNLKYQFQANSLIKIEIDKHKIFQINGISENQELGYRKILKGNGEKIFYLIQEDADLQMKGYFCVGNIELSCKVLFTKDNFKKLQNSFEQLWWSNNESLFFATFQEKIITIYSLSTETNNFEILTTINLESNVKQIVTDGFHLFVLIEQQIKIYEITISDKFKLINTFDIVAQKIYASQYVKNQLFIEQEFNLYLYDIEYDLQTLIWYDTIQFEQSESNLAIFKNHFLRFTKPINKDEYIVTVFNYANKRNIYMEKQILFNYYSNIKLSTLEYSFERNLFYIHGYNKQSLSQVILVYKITSNSLDTLFYLINISTTTIFTVADTYVLNTDIVNKQIENYYITGDLLITSKLNQNYQQISYTRQIQLDFEVTNDLSNKLVQSIFINSVNRGDKILKLSDKINLEYQKNNDTIKCVYLGQDWYSGQVFDIEIVNQSTKIKFNPPLTKEEEILEFSPQIQELNSSRLVQLMSNKLNLVKKEDFTYREFKLDQAYQFTDILLIVGENIYVQAETQESIWLRIIQCKDYKDCILLDNKLKVSQHIKKVFLHQNNFFLYDGKQIQVYDTKGDQTNLEQFELFQSFPQYIYIKQMEFNHLQGNVYQFISVDNWGNPEFQMREISRTSTKNYFVRYIIDSLINEQKINLQEIQLSAGFVLRKNEITIIFKNSASYSFYYEMDCSRNELCEIAKFKFNGLYQQYKDWQLHDFYPSFQSNENILLLIYNANTHYELLIYDMETPSNNTKPKNVIARLPSPEKNLELNSQIVSFIYTFNGNLHLLTSTQNQIKLQHYSLLRSYQLCTEEITFEDSMNFKISNTDQQISIEEEITIKEYVPPTPEDKGTFPIWAIIVIILVVLLIGGGIYIYYRQKTNKKQNTNLLLDS</sequence>
<name>A0A8S1YBL9_9CILI</name>
<keyword evidence="1" id="KW-1133">Transmembrane helix</keyword>
<dbReference type="PROSITE" id="PS51257">
    <property type="entry name" value="PROKAR_LIPOPROTEIN"/>
    <property type="match status" value="1"/>
</dbReference>
<keyword evidence="1" id="KW-0472">Membrane</keyword>
<protein>
    <recommendedName>
        <fullName evidence="5">Transmembrane protein</fullName>
    </recommendedName>
</protein>
<accession>A0A8S1YBL9</accession>
<dbReference type="EMBL" id="CAJJDO010000158">
    <property type="protein sequence ID" value="CAD8210197.1"/>
    <property type="molecule type" value="Genomic_DNA"/>
</dbReference>
<evidence type="ECO:0000256" key="1">
    <source>
        <dbReference type="SAM" id="Phobius"/>
    </source>
</evidence>
<feature type="signal peptide" evidence="2">
    <location>
        <begin position="1"/>
        <end position="17"/>
    </location>
</feature>
<keyword evidence="4" id="KW-1185">Reference proteome</keyword>
<keyword evidence="2" id="KW-0732">Signal</keyword>
<evidence type="ECO:0000256" key="2">
    <source>
        <dbReference type="SAM" id="SignalP"/>
    </source>
</evidence>
<dbReference type="OrthoDB" id="296458at2759"/>
<reference evidence="3" key="1">
    <citation type="submission" date="2021-01" db="EMBL/GenBank/DDBJ databases">
        <authorList>
            <consortium name="Genoscope - CEA"/>
            <person name="William W."/>
        </authorList>
    </citation>
    <scope>NUCLEOTIDE SEQUENCE</scope>
</reference>
<dbReference type="Proteomes" id="UP000689195">
    <property type="component" value="Unassembled WGS sequence"/>
</dbReference>
<organism evidence="3 4">
    <name type="scientific">Paramecium pentaurelia</name>
    <dbReference type="NCBI Taxonomy" id="43138"/>
    <lineage>
        <taxon>Eukaryota</taxon>
        <taxon>Sar</taxon>
        <taxon>Alveolata</taxon>
        <taxon>Ciliophora</taxon>
        <taxon>Intramacronucleata</taxon>
        <taxon>Oligohymenophorea</taxon>
        <taxon>Peniculida</taxon>
        <taxon>Parameciidae</taxon>
        <taxon>Paramecium</taxon>
    </lineage>
</organism>
<comment type="caution">
    <text evidence="3">The sequence shown here is derived from an EMBL/GenBank/DDBJ whole genome shotgun (WGS) entry which is preliminary data.</text>
</comment>
<keyword evidence="1" id="KW-0812">Transmembrane</keyword>
<feature type="chain" id="PRO_5035733194" description="Transmembrane protein" evidence="2">
    <location>
        <begin position="18"/>
        <end position="1334"/>
    </location>
</feature>
<evidence type="ECO:0008006" key="5">
    <source>
        <dbReference type="Google" id="ProtNLM"/>
    </source>
</evidence>
<feature type="transmembrane region" description="Helical" evidence="1">
    <location>
        <begin position="1295"/>
        <end position="1318"/>
    </location>
</feature>
<evidence type="ECO:0000313" key="4">
    <source>
        <dbReference type="Proteomes" id="UP000689195"/>
    </source>
</evidence>